<proteinExistence type="predicted"/>
<name>A0A4Y7SM66_COPMI</name>
<feature type="region of interest" description="Disordered" evidence="1">
    <location>
        <begin position="322"/>
        <end position="350"/>
    </location>
</feature>
<evidence type="ECO:0000313" key="2">
    <source>
        <dbReference type="EMBL" id="TEB22935.1"/>
    </source>
</evidence>
<dbReference type="EMBL" id="QPFP01000084">
    <property type="protein sequence ID" value="TEB22935.1"/>
    <property type="molecule type" value="Genomic_DNA"/>
</dbReference>
<reference evidence="2 3" key="1">
    <citation type="journal article" date="2019" name="Nat. Ecol. Evol.">
        <title>Megaphylogeny resolves global patterns of mushroom evolution.</title>
        <authorList>
            <person name="Varga T."/>
            <person name="Krizsan K."/>
            <person name="Foldi C."/>
            <person name="Dima B."/>
            <person name="Sanchez-Garcia M."/>
            <person name="Sanchez-Ramirez S."/>
            <person name="Szollosi G.J."/>
            <person name="Szarkandi J.G."/>
            <person name="Papp V."/>
            <person name="Albert L."/>
            <person name="Andreopoulos W."/>
            <person name="Angelini C."/>
            <person name="Antonin V."/>
            <person name="Barry K.W."/>
            <person name="Bougher N.L."/>
            <person name="Buchanan P."/>
            <person name="Buyck B."/>
            <person name="Bense V."/>
            <person name="Catcheside P."/>
            <person name="Chovatia M."/>
            <person name="Cooper J."/>
            <person name="Damon W."/>
            <person name="Desjardin D."/>
            <person name="Finy P."/>
            <person name="Geml J."/>
            <person name="Haridas S."/>
            <person name="Hughes K."/>
            <person name="Justo A."/>
            <person name="Karasinski D."/>
            <person name="Kautmanova I."/>
            <person name="Kiss B."/>
            <person name="Kocsube S."/>
            <person name="Kotiranta H."/>
            <person name="LaButti K.M."/>
            <person name="Lechner B.E."/>
            <person name="Liimatainen K."/>
            <person name="Lipzen A."/>
            <person name="Lukacs Z."/>
            <person name="Mihaltcheva S."/>
            <person name="Morgado L.N."/>
            <person name="Niskanen T."/>
            <person name="Noordeloos M.E."/>
            <person name="Ohm R.A."/>
            <person name="Ortiz-Santana B."/>
            <person name="Ovrebo C."/>
            <person name="Racz N."/>
            <person name="Riley R."/>
            <person name="Savchenko A."/>
            <person name="Shiryaev A."/>
            <person name="Soop K."/>
            <person name="Spirin V."/>
            <person name="Szebenyi C."/>
            <person name="Tomsovsky M."/>
            <person name="Tulloss R.E."/>
            <person name="Uehling J."/>
            <person name="Grigoriev I.V."/>
            <person name="Vagvolgyi C."/>
            <person name="Papp T."/>
            <person name="Martin F.M."/>
            <person name="Miettinen O."/>
            <person name="Hibbett D.S."/>
            <person name="Nagy L.G."/>
        </authorList>
    </citation>
    <scope>NUCLEOTIDE SEQUENCE [LARGE SCALE GENOMIC DNA]</scope>
    <source>
        <strain evidence="2 3">FP101781</strain>
    </source>
</reference>
<dbReference type="STRING" id="71717.A0A4Y7SM66"/>
<comment type="caution">
    <text evidence="2">The sequence shown here is derived from an EMBL/GenBank/DDBJ whole genome shotgun (WGS) entry which is preliminary data.</text>
</comment>
<keyword evidence="3" id="KW-1185">Reference proteome</keyword>
<dbReference type="Proteomes" id="UP000298030">
    <property type="component" value="Unassembled WGS sequence"/>
</dbReference>
<gene>
    <name evidence="2" type="ORF">FA13DRAFT_1798511</name>
</gene>
<protein>
    <submittedName>
        <fullName evidence="2">Uncharacterized protein</fullName>
    </submittedName>
</protein>
<evidence type="ECO:0000313" key="3">
    <source>
        <dbReference type="Proteomes" id="UP000298030"/>
    </source>
</evidence>
<dbReference type="OrthoDB" id="3048394at2759"/>
<organism evidence="2 3">
    <name type="scientific">Coprinellus micaceus</name>
    <name type="common">Glistening ink-cap mushroom</name>
    <name type="synonym">Coprinus micaceus</name>
    <dbReference type="NCBI Taxonomy" id="71717"/>
    <lineage>
        <taxon>Eukaryota</taxon>
        <taxon>Fungi</taxon>
        <taxon>Dikarya</taxon>
        <taxon>Basidiomycota</taxon>
        <taxon>Agaricomycotina</taxon>
        <taxon>Agaricomycetes</taxon>
        <taxon>Agaricomycetidae</taxon>
        <taxon>Agaricales</taxon>
        <taxon>Agaricineae</taxon>
        <taxon>Psathyrellaceae</taxon>
        <taxon>Coprinellus</taxon>
    </lineage>
</organism>
<evidence type="ECO:0000256" key="1">
    <source>
        <dbReference type="SAM" id="MobiDB-lite"/>
    </source>
</evidence>
<dbReference type="AlphaFoldDB" id="A0A4Y7SM66"/>
<accession>A0A4Y7SM66</accession>
<feature type="region of interest" description="Disordered" evidence="1">
    <location>
        <begin position="262"/>
        <end position="294"/>
    </location>
</feature>
<sequence length="368" mass="41151">MPATRNVRPLRRGVPRIQTQTPPTVVTAHFLRQIEAAHVRTPTQARPVPLQFCYVTQGLSEWPWPCHPDTERRIPPGDLESFRRTHRFRAPSCLCALLDGAVYTESRIGIVETVTSDTFRNQSVLNGEYVATCAEQRCGYFLCLERFYPLNHLRLQVCLPRRHLLGPLEVANICDIDKSLRAGDGLFQLMTDVVVRGSGKLLEQVRPETAKKADERLVSELVAGMPEDRFWNTFVQCFLCKQVTLRKNFAISHECKTRTPSHGIHPYYPADVPETPSPPASRGLGSGDSSPAPTEIIDFDFEEDVFGNVGHVPEAGEGSSIAEVNLGSQPIPQDAAELEEEDDLDRVPSVLSSDIELPSLIEIMERRD</sequence>